<dbReference type="AlphaFoldDB" id="A0A0N4WFA5"/>
<reference evidence="4" key="1">
    <citation type="submission" date="2017-02" db="UniProtKB">
        <authorList>
            <consortium name="WormBaseParasite"/>
        </authorList>
    </citation>
    <scope>IDENTIFICATION</scope>
</reference>
<keyword evidence="3" id="KW-1185">Reference proteome</keyword>
<dbReference type="OMA" id="FRIVMSI"/>
<gene>
    <name evidence="2" type="ORF">HPLM_LOCUS9370</name>
</gene>
<dbReference type="InterPro" id="IPR019188">
    <property type="entry name" value="SNAPC1"/>
</dbReference>
<dbReference type="PANTHER" id="PTHR15131">
    <property type="entry name" value="SMALL NUCLEAR RNA ACTIVATING COMPLEX, POLYPEPTIDE 1"/>
    <property type="match status" value="1"/>
</dbReference>
<evidence type="ECO:0000313" key="3">
    <source>
        <dbReference type="Proteomes" id="UP000268014"/>
    </source>
</evidence>
<evidence type="ECO:0000256" key="1">
    <source>
        <dbReference type="SAM" id="MobiDB-lite"/>
    </source>
</evidence>
<name>A0A0N4WFA5_HAEPC</name>
<dbReference type="Pfam" id="PF09808">
    <property type="entry name" value="SNAPC1"/>
    <property type="match status" value="1"/>
</dbReference>
<feature type="region of interest" description="Disordered" evidence="1">
    <location>
        <begin position="268"/>
        <end position="304"/>
    </location>
</feature>
<evidence type="ECO:0000313" key="4">
    <source>
        <dbReference type="WBParaSite" id="HPLM_0000937801-mRNA-1"/>
    </source>
</evidence>
<reference evidence="2 3" key="2">
    <citation type="submission" date="2018-11" db="EMBL/GenBank/DDBJ databases">
        <authorList>
            <consortium name="Pathogen Informatics"/>
        </authorList>
    </citation>
    <scope>NUCLEOTIDE SEQUENCE [LARGE SCALE GENOMIC DNA]</scope>
    <source>
        <strain evidence="2 3">MHpl1</strain>
    </source>
</reference>
<dbReference type="GO" id="GO:0043565">
    <property type="term" value="F:sequence-specific DNA binding"/>
    <property type="evidence" value="ECO:0007669"/>
    <property type="project" value="TreeGrafter"/>
</dbReference>
<proteinExistence type="predicted"/>
<evidence type="ECO:0000313" key="2">
    <source>
        <dbReference type="EMBL" id="VDO37293.1"/>
    </source>
</evidence>
<protein>
    <submittedName>
        <fullName evidence="2 4">Uncharacterized protein</fullName>
    </submittedName>
</protein>
<accession>A0A0N4WFA5</accession>
<dbReference type="OrthoDB" id="20127at2759"/>
<dbReference type="PANTHER" id="PTHR15131:SF3">
    <property type="entry name" value="SNRNA-ACTIVATING PROTEIN COMPLEX SUBUNIT 1"/>
    <property type="match status" value="1"/>
</dbReference>
<dbReference type="GO" id="GO:0042796">
    <property type="term" value="P:snRNA transcription by RNA polymerase III"/>
    <property type="evidence" value="ECO:0007669"/>
    <property type="project" value="TreeGrafter"/>
</dbReference>
<dbReference type="GO" id="GO:0042795">
    <property type="term" value="P:snRNA transcription by RNA polymerase II"/>
    <property type="evidence" value="ECO:0007669"/>
    <property type="project" value="TreeGrafter"/>
</dbReference>
<dbReference type="GO" id="GO:0019185">
    <property type="term" value="C:snRNA-activating protein complex"/>
    <property type="evidence" value="ECO:0007669"/>
    <property type="project" value="TreeGrafter"/>
</dbReference>
<dbReference type="Proteomes" id="UP000268014">
    <property type="component" value="Unassembled WGS sequence"/>
</dbReference>
<organism evidence="4">
    <name type="scientific">Haemonchus placei</name>
    <name type="common">Barber's pole worm</name>
    <dbReference type="NCBI Taxonomy" id="6290"/>
    <lineage>
        <taxon>Eukaryota</taxon>
        <taxon>Metazoa</taxon>
        <taxon>Ecdysozoa</taxon>
        <taxon>Nematoda</taxon>
        <taxon>Chromadorea</taxon>
        <taxon>Rhabditida</taxon>
        <taxon>Rhabditina</taxon>
        <taxon>Rhabditomorpha</taxon>
        <taxon>Strongyloidea</taxon>
        <taxon>Trichostrongylidae</taxon>
        <taxon>Haemonchus</taxon>
    </lineage>
</organism>
<dbReference type="WBParaSite" id="HPLM_0000937801-mRNA-1">
    <property type="protein sequence ID" value="HPLM_0000937801-mRNA-1"/>
    <property type="gene ID" value="HPLM_0000937801"/>
</dbReference>
<dbReference type="STRING" id="6290.A0A0N4WFA5"/>
<sequence length="304" mass="34884">MKGGGLGRPPPDAGIPHDMKTLLNAFKERNSLRLIEFYEVAVNYGLKDIYAGRMSVADLVGFAECLLNAAFAYTRPCKEYPNGLGEEQTITERIFGIYVTFVLFYAQPIDYVTKIRMLPEDCVSIVHFAHEILLPGGHIDAYACLQRLFCDGAFRIVMSIKDYDLSNHRRYEKPNPVELLVDEDERYEPLEAASSIVKHPVLKAMTFVERKMEQKEMMLFNRRITERENDKFNFLDRLQNIYATLAHEFYKADNEIEEDIFEKWKCSTSATARKKQPESTTAQKARSVKAVENGAARGKRKLES</sequence>
<dbReference type="EMBL" id="UZAF01017048">
    <property type="protein sequence ID" value="VDO37293.1"/>
    <property type="molecule type" value="Genomic_DNA"/>
</dbReference>